<sequence>MGDEQLNARDVNEDLAAADAYARPAPTSIGQPLVLSCANVDPPPFLDVLSFHSSRLLPVSRKELEARELHLRKSNGSPSYCSSNKKIGRTNSAVLSPEEEAYRLDELLASVHLLLEPIQLPDLSHTGVFDQSTSLLRPVTPSVPASKPEGEKAATKLKLSKLDKSDEVKLFYPTGAKNSNMRDYIKETIQKHFSAADLNEKVPKGQGLGVSASAPIFHSPVKTSEVDGQIRSTSPSKTRTFSKATKKKSKLNAIKSPVKASLTTGALLNPQLTRQAKDIIAAVRANSSKINELISK</sequence>
<evidence type="ECO:0000313" key="3">
    <source>
        <dbReference type="Proteomes" id="UP001165083"/>
    </source>
</evidence>
<reference evidence="2" key="1">
    <citation type="submission" date="2023-04" db="EMBL/GenBank/DDBJ databases">
        <title>Phytophthora lilii NBRC 32176.</title>
        <authorList>
            <person name="Ichikawa N."/>
            <person name="Sato H."/>
            <person name="Tonouchi N."/>
        </authorList>
    </citation>
    <scope>NUCLEOTIDE SEQUENCE</scope>
    <source>
        <strain evidence="2">NBRC 32176</strain>
    </source>
</reference>
<evidence type="ECO:0000313" key="2">
    <source>
        <dbReference type="EMBL" id="GMF24131.1"/>
    </source>
</evidence>
<dbReference type="AlphaFoldDB" id="A0A9W6TX02"/>
<dbReference type="Proteomes" id="UP001165083">
    <property type="component" value="Unassembled WGS sequence"/>
</dbReference>
<accession>A0A9W6TX02</accession>
<name>A0A9W6TX02_9STRA</name>
<gene>
    <name evidence="2" type="ORF">Plil01_000984800</name>
</gene>
<keyword evidence="3" id="KW-1185">Reference proteome</keyword>
<feature type="region of interest" description="Disordered" evidence="1">
    <location>
        <begin position="223"/>
        <end position="246"/>
    </location>
</feature>
<dbReference type="EMBL" id="BSXW01000504">
    <property type="protein sequence ID" value="GMF24131.1"/>
    <property type="molecule type" value="Genomic_DNA"/>
</dbReference>
<dbReference type="OrthoDB" id="118044at2759"/>
<proteinExistence type="predicted"/>
<comment type="caution">
    <text evidence="2">The sequence shown here is derived from an EMBL/GenBank/DDBJ whole genome shotgun (WGS) entry which is preliminary data.</text>
</comment>
<evidence type="ECO:0000256" key="1">
    <source>
        <dbReference type="SAM" id="MobiDB-lite"/>
    </source>
</evidence>
<feature type="compositionally biased region" description="Polar residues" evidence="1">
    <location>
        <begin position="230"/>
        <end position="243"/>
    </location>
</feature>
<protein>
    <submittedName>
        <fullName evidence="2">Unnamed protein product</fullName>
    </submittedName>
</protein>
<organism evidence="2 3">
    <name type="scientific">Phytophthora lilii</name>
    <dbReference type="NCBI Taxonomy" id="2077276"/>
    <lineage>
        <taxon>Eukaryota</taxon>
        <taxon>Sar</taxon>
        <taxon>Stramenopiles</taxon>
        <taxon>Oomycota</taxon>
        <taxon>Peronosporomycetes</taxon>
        <taxon>Peronosporales</taxon>
        <taxon>Peronosporaceae</taxon>
        <taxon>Phytophthora</taxon>
    </lineage>
</organism>